<dbReference type="FunCoup" id="G0P2S1">
    <property type="interactions" value="1071"/>
</dbReference>
<keyword evidence="3" id="KW-1185">Reference proteome</keyword>
<dbReference type="AlphaFoldDB" id="G0P2S1"/>
<name>G0P2S1_CAEBE</name>
<gene>
    <name evidence="2" type="ORF">CAEBREN_00837</name>
</gene>
<dbReference type="OrthoDB" id="5874604at2759"/>
<evidence type="ECO:0000313" key="3">
    <source>
        <dbReference type="Proteomes" id="UP000008068"/>
    </source>
</evidence>
<keyword evidence="1" id="KW-0812">Transmembrane</keyword>
<protein>
    <submittedName>
        <fullName evidence="2">Uncharacterized protein</fullName>
    </submittedName>
</protein>
<dbReference type="EMBL" id="GL380029">
    <property type="protein sequence ID" value="EGT43337.1"/>
    <property type="molecule type" value="Genomic_DNA"/>
</dbReference>
<proteinExistence type="predicted"/>
<evidence type="ECO:0000256" key="1">
    <source>
        <dbReference type="SAM" id="Phobius"/>
    </source>
</evidence>
<feature type="transmembrane region" description="Helical" evidence="1">
    <location>
        <begin position="67"/>
        <end position="90"/>
    </location>
</feature>
<accession>G0P2S1</accession>
<keyword evidence="1" id="KW-0472">Membrane</keyword>
<keyword evidence="1" id="KW-1133">Transmembrane helix</keyword>
<dbReference type="Proteomes" id="UP000008068">
    <property type="component" value="Unassembled WGS sequence"/>
</dbReference>
<dbReference type="InParanoid" id="G0P2S1"/>
<organism evidence="3">
    <name type="scientific">Caenorhabditis brenneri</name>
    <name type="common">Nematode worm</name>
    <dbReference type="NCBI Taxonomy" id="135651"/>
    <lineage>
        <taxon>Eukaryota</taxon>
        <taxon>Metazoa</taxon>
        <taxon>Ecdysozoa</taxon>
        <taxon>Nematoda</taxon>
        <taxon>Chromadorea</taxon>
        <taxon>Rhabditida</taxon>
        <taxon>Rhabditina</taxon>
        <taxon>Rhabditomorpha</taxon>
        <taxon>Rhabditoidea</taxon>
        <taxon>Rhabditidae</taxon>
        <taxon>Peloderinae</taxon>
        <taxon>Caenorhabditis</taxon>
    </lineage>
</organism>
<reference evidence="3" key="1">
    <citation type="submission" date="2011-07" db="EMBL/GenBank/DDBJ databases">
        <authorList>
            <consortium name="Caenorhabditis brenneri Sequencing and Analysis Consortium"/>
            <person name="Wilson R.K."/>
        </authorList>
    </citation>
    <scope>NUCLEOTIDE SEQUENCE [LARGE SCALE GENOMIC DNA]</scope>
    <source>
        <strain evidence="3">PB2801</strain>
    </source>
</reference>
<dbReference type="eggNOG" id="ENOG502TID0">
    <property type="taxonomic scope" value="Eukaryota"/>
</dbReference>
<sequence length="149" mass="17593">MECFIDPHEYLIKSRTVIDCRILSDDWFFYDDRTCLFRYYYHRSYCFHENRCYSVSMTCLPVTNLTVLSWIILSALIIMVIATVSFIVYCSSKIYKKCCQGNKTEKNQSKAPQPSVDNQLELMKLLEPIESAPRANNYNPKRRMTETLI</sequence>
<evidence type="ECO:0000313" key="2">
    <source>
        <dbReference type="EMBL" id="EGT43337.1"/>
    </source>
</evidence>
<dbReference type="HOGENOM" id="CLU_1751310_0_0_1"/>